<evidence type="ECO:0000313" key="1">
    <source>
        <dbReference type="EMBL" id="XDQ78692.1"/>
    </source>
</evidence>
<dbReference type="AlphaFoldDB" id="A0AB39THP0"/>
<accession>A0AB39THP0</accession>
<sequence>MIEDAVAGDDDARAWDERLGWAFGLVADDPAERAVALARLVRARQGVEGAFDRYNTAWRLTLPLGTTERYRHPDVLRAYQLIHEARRYALPDCLWNRHEVEELGAWPGM</sequence>
<dbReference type="EMBL" id="CP163445">
    <property type="protein sequence ID" value="XDQ78692.1"/>
    <property type="molecule type" value="Genomic_DNA"/>
</dbReference>
<protein>
    <submittedName>
        <fullName evidence="1">Uncharacterized protein</fullName>
    </submittedName>
</protein>
<name>A0AB39THP0_9ACTN</name>
<organism evidence="1">
    <name type="scientific">Streptomyces sp. Y1</name>
    <dbReference type="NCBI Taxonomy" id="3238634"/>
    <lineage>
        <taxon>Bacteria</taxon>
        <taxon>Bacillati</taxon>
        <taxon>Actinomycetota</taxon>
        <taxon>Actinomycetes</taxon>
        <taxon>Kitasatosporales</taxon>
        <taxon>Streptomycetaceae</taxon>
        <taxon>Streptomyces</taxon>
    </lineage>
</organism>
<dbReference type="RefSeq" id="WP_369183014.1">
    <property type="nucleotide sequence ID" value="NZ_CP163445.1"/>
</dbReference>
<reference evidence="1" key="1">
    <citation type="submission" date="2024-07" db="EMBL/GenBank/DDBJ databases">
        <authorList>
            <person name="Yu S.T."/>
        </authorList>
    </citation>
    <scope>NUCLEOTIDE SEQUENCE</scope>
    <source>
        <strain evidence="1">Y1</strain>
    </source>
</reference>
<gene>
    <name evidence="1" type="ORF">AB2U05_09535</name>
</gene>
<proteinExistence type="predicted"/>